<evidence type="ECO:0000256" key="1">
    <source>
        <dbReference type="SAM" id="Coils"/>
    </source>
</evidence>
<evidence type="ECO:0000256" key="2">
    <source>
        <dbReference type="SAM" id="MobiDB-lite"/>
    </source>
</evidence>
<feature type="coiled-coil region" evidence="1">
    <location>
        <begin position="1163"/>
        <end position="1190"/>
    </location>
</feature>
<sequence>MVAPMTREEIFECTNIDDDQFLKGMEHETSYEVSKDRVALVSSIENLMKYFDEDVTVRDDSLVKASPVKKLTKGKVASAVASFRNKYNLTPSPLSKRKKQQQQQQQMEVKANIQELKKKYETSMDTDASPSPKSGKTRSPKLTRKNKVKQMALLFNNKINSIIRNSSPEPQTPPPVSPGLESIASSIASPNFTSTLKLKSPKFKSKFPKFVAKLPSPKPSPLFKRKQLQKSPSITSSLGQSPLMSRKQLEKQPSTTCLVAESVFSQLSVKDKALLYNQFIADMSKHNPKFSKHAEVLESNVKKEIQRGEVICEKQSSVKYLRDSLEAKLTPTKALSKTLQRFKRSNSKLALELSPKAKEYEDLLQGDMSCSQLVDDSQDLLHVSTLTVVLKSSPDNKKTLTKNKSQRKKKDVTFSEDNSIIEPPSHKRTQTMIRSSFCVEPYAPPKKIRRTQHERLAPKMFFQNQHLEKLFYHWLKEKNGVAFDITAADNQYDIIEIVPKNSRDKVLPAQEVNEILEAAINKLESKKEKEERENLSKPKTEDAIALIKNTLENEKSLEKSVIEVELPLEVEIEAKKETDEAEAEAENKANETIESDLGFTSINKTTSEDSLTEFNSPEVSNLAKRKKKLKRSMSLRKDSSVLESNALFSTDSDSDCKPQTEVVKIQSCTLPKSRKCSNYVKKLVFKTLNSSMPAEPHSSHLNNELSILELDRSLIRQVNSPSKIKNAYTLTVMSSPSPQTESDFYDSDLPRTPIKEASRSWPSLLEAQLEDEVYGLKGKAVSTEFTDMAKSKMEQEQQKLLMDSFIDQGFETGSNDMDSPMRLPRKLAADLDKSVMKRENPKIFSTPLKDKPVNQVFTALQGSTTQAQVISPIANDSSPQRPASLTMTVIKEDTQMEDSQEMYNTPSSLNDSNTFFATETTPELGVTHKVETSQFWITSGDFTAAITIHHYEAERLMLLSNIFAQKSLDTKEMNFGIDQHKFIADNSPTSDDIIKKVPQENNCSQYWFSTGDVLIPFSGKQMSSKKIQSFFRYIREFLEDSGSLRFGIDSYEFSNIYQHNSNCSNHFMANTWSQAVSSLKTSDLDQSDIDSEEFEQSLTFSGMSGHHSDTASLKSDDLVNPQLSSFRTQHSSVSLEQIFEDARHLNLSKTQTDKQALEAQFTVPEMLKTLQNQQAKLKSLEERMLTCTENSMSQKTHDINESPEYMRKLRSIISAIDNIGRGNGFNACTIEQLESFMFFLSRYADLCLANCTAHIEKILDVVMNQRTLQV</sequence>
<feature type="compositionally biased region" description="Polar residues" evidence="2">
    <location>
        <begin position="229"/>
        <end position="243"/>
    </location>
</feature>
<feature type="compositionally biased region" description="Basic residues" evidence="2">
    <location>
        <begin position="135"/>
        <end position="146"/>
    </location>
</feature>
<keyword evidence="1" id="KW-0175">Coiled coil</keyword>
<dbReference type="EMBL" id="KM186885">
    <property type="protein sequence ID" value="AKA64733.1"/>
    <property type="molecule type" value="mRNA"/>
</dbReference>
<protein>
    <submittedName>
        <fullName evidence="3">SLAM</fullName>
    </submittedName>
</protein>
<evidence type="ECO:0000313" key="3">
    <source>
        <dbReference type="EMBL" id="AKA64733.1"/>
    </source>
</evidence>
<name>A0A0E3M3A6_COLHO</name>
<feature type="compositionally biased region" description="Polar residues" evidence="2">
    <location>
        <begin position="123"/>
        <end position="134"/>
    </location>
</feature>
<feature type="compositionally biased region" description="Basic residues" evidence="2">
    <location>
        <begin position="399"/>
        <end position="410"/>
    </location>
</feature>
<dbReference type="AlphaFoldDB" id="A0A0E3M3A6"/>
<feature type="region of interest" description="Disordered" evidence="2">
    <location>
        <begin position="162"/>
        <end position="182"/>
    </location>
</feature>
<feature type="region of interest" description="Disordered" evidence="2">
    <location>
        <begin position="88"/>
        <end position="109"/>
    </location>
</feature>
<feature type="region of interest" description="Disordered" evidence="2">
    <location>
        <begin position="395"/>
        <end position="423"/>
    </location>
</feature>
<reference evidence="3" key="1">
    <citation type="journal article" date="2015" name="Insect Mol. Biol.">
        <title>Functional characterization of calliphorid cell death genes and cellularization gene promoters for controlling gene expression and cell viability in early embryos.</title>
        <authorList>
            <person name="Edman R.M."/>
            <person name="Linger R.J."/>
            <person name="Belikoff E.J."/>
            <person name="Li F."/>
            <person name="Sze S.H."/>
            <person name="Tarone A.M."/>
            <person name="Scott M.J."/>
        </authorList>
    </citation>
    <scope>NUCLEOTIDE SEQUENCE</scope>
    <source>
        <strain evidence="3">J06</strain>
    </source>
</reference>
<feature type="region of interest" description="Disordered" evidence="2">
    <location>
        <begin position="121"/>
        <end position="146"/>
    </location>
</feature>
<accession>A0A0E3M3A6</accession>
<feature type="region of interest" description="Disordered" evidence="2">
    <location>
        <begin position="218"/>
        <end position="249"/>
    </location>
</feature>
<organism evidence="3">
    <name type="scientific">Cochliomyia hominivorax</name>
    <name type="common">Primary screw-worm</name>
    <name type="synonym">Lucilia hominivorax</name>
    <dbReference type="NCBI Taxonomy" id="115425"/>
    <lineage>
        <taxon>Eukaryota</taxon>
        <taxon>Metazoa</taxon>
        <taxon>Ecdysozoa</taxon>
        <taxon>Arthropoda</taxon>
        <taxon>Hexapoda</taxon>
        <taxon>Insecta</taxon>
        <taxon>Pterygota</taxon>
        <taxon>Neoptera</taxon>
        <taxon>Endopterygota</taxon>
        <taxon>Diptera</taxon>
        <taxon>Brachycera</taxon>
        <taxon>Muscomorpha</taxon>
        <taxon>Oestroidea</taxon>
        <taxon>Calliphoridae</taxon>
        <taxon>Chrysomyinae</taxon>
        <taxon>Cochliomyia</taxon>
    </lineage>
</organism>
<feature type="region of interest" description="Disordered" evidence="2">
    <location>
        <begin position="575"/>
        <end position="601"/>
    </location>
</feature>
<proteinExistence type="evidence at transcript level"/>